<organism evidence="14 15">
    <name type="scientific">Stephania yunnanensis</name>
    <dbReference type="NCBI Taxonomy" id="152371"/>
    <lineage>
        <taxon>Eukaryota</taxon>
        <taxon>Viridiplantae</taxon>
        <taxon>Streptophyta</taxon>
        <taxon>Embryophyta</taxon>
        <taxon>Tracheophyta</taxon>
        <taxon>Spermatophyta</taxon>
        <taxon>Magnoliopsida</taxon>
        <taxon>Ranunculales</taxon>
        <taxon>Menispermaceae</taxon>
        <taxon>Menispermoideae</taxon>
        <taxon>Cissampelideae</taxon>
        <taxon>Stephania</taxon>
    </lineage>
</organism>
<comment type="cofactor">
    <cofactor evidence="11">
        <name>heme</name>
        <dbReference type="ChEBI" id="CHEBI:30413"/>
    </cofactor>
</comment>
<evidence type="ECO:0000256" key="5">
    <source>
        <dbReference type="ARBA" id="ARBA00022723"/>
    </source>
</evidence>
<dbReference type="PRINTS" id="PR00463">
    <property type="entry name" value="EP450I"/>
</dbReference>
<keyword evidence="15" id="KW-1185">Reference proteome</keyword>
<dbReference type="InterPro" id="IPR001128">
    <property type="entry name" value="Cyt_P450"/>
</dbReference>
<comment type="similarity">
    <text evidence="2 12">Belongs to the cytochrome P450 family.</text>
</comment>
<evidence type="ECO:0000256" key="7">
    <source>
        <dbReference type="ARBA" id="ARBA00023002"/>
    </source>
</evidence>
<dbReference type="PANTHER" id="PTHR47947:SF62">
    <property type="entry name" value="CYTOCHROME P450, FAMILY 81, SUBFAMILY D, POLYPEPTIDE 5"/>
    <property type="match status" value="1"/>
</dbReference>
<keyword evidence="9 12" id="KW-0503">Monooxygenase</keyword>
<dbReference type="GO" id="GO:0005506">
    <property type="term" value="F:iron ion binding"/>
    <property type="evidence" value="ECO:0007669"/>
    <property type="project" value="InterPro"/>
</dbReference>
<name>A0AAP0P1F0_9MAGN</name>
<dbReference type="FunFam" id="1.10.630.10:FF:000081">
    <property type="entry name" value="Cytochrome P450 CYP81N5"/>
    <property type="match status" value="1"/>
</dbReference>
<keyword evidence="3 11" id="KW-0349">Heme</keyword>
<comment type="caution">
    <text evidence="14">The sequence shown here is derived from an EMBL/GenBank/DDBJ whole genome shotgun (WGS) entry which is preliminary data.</text>
</comment>
<dbReference type="InterPro" id="IPR017972">
    <property type="entry name" value="Cyt_P450_CS"/>
</dbReference>
<protein>
    <recommendedName>
        <fullName evidence="16">Cytochrome P450</fullName>
    </recommendedName>
</protein>
<evidence type="ECO:0000256" key="3">
    <source>
        <dbReference type="ARBA" id="ARBA00022617"/>
    </source>
</evidence>
<keyword evidence="7 12" id="KW-0560">Oxidoreductase</keyword>
<evidence type="ECO:0000256" key="6">
    <source>
        <dbReference type="ARBA" id="ARBA00022989"/>
    </source>
</evidence>
<evidence type="ECO:0000313" key="14">
    <source>
        <dbReference type="EMBL" id="KAK9127642.1"/>
    </source>
</evidence>
<gene>
    <name evidence="14" type="ORF">Syun_016439</name>
</gene>
<dbReference type="Gene3D" id="1.10.630.10">
    <property type="entry name" value="Cytochrome P450"/>
    <property type="match status" value="1"/>
</dbReference>
<feature type="chain" id="PRO_5042887355" description="Cytochrome P450" evidence="13">
    <location>
        <begin position="22"/>
        <end position="567"/>
    </location>
</feature>
<dbReference type="PANTHER" id="PTHR47947">
    <property type="entry name" value="CYTOCHROME P450 82C3-RELATED"/>
    <property type="match status" value="1"/>
</dbReference>
<dbReference type="Proteomes" id="UP001420932">
    <property type="component" value="Unassembled WGS sequence"/>
</dbReference>
<dbReference type="InterPro" id="IPR050651">
    <property type="entry name" value="Plant_Cytochrome_P450_Monoox"/>
</dbReference>
<dbReference type="PRINTS" id="PR00385">
    <property type="entry name" value="P450"/>
</dbReference>
<feature type="signal peptide" evidence="13">
    <location>
        <begin position="1"/>
        <end position="21"/>
    </location>
</feature>
<dbReference type="PROSITE" id="PS00086">
    <property type="entry name" value="CYTOCHROME_P450"/>
    <property type="match status" value="1"/>
</dbReference>
<dbReference type="CDD" id="cd20653">
    <property type="entry name" value="CYP81"/>
    <property type="match status" value="1"/>
</dbReference>
<dbReference type="AlphaFoldDB" id="A0AAP0P1F0"/>
<keyword evidence="13" id="KW-0732">Signal</keyword>
<evidence type="ECO:0000256" key="8">
    <source>
        <dbReference type="ARBA" id="ARBA00023004"/>
    </source>
</evidence>
<keyword evidence="8 11" id="KW-0408">Iron</keyword>
<sequence>MEALYISILFILFLLITISKSLLITSSQKTTKKHYNNNKHHADYEEGATATSPSSSSSSSSSSLVSLLPLPPSPSSLPLLGHLHLVKKPLHRNLEAISRQYGPVVFLRFGSRPVILVSGPSTINECFTKNDVVFANRPQMLAAKHLNYNFTTIVSASYGSIWRNLRRFTILEIFSMARLHISAVIRREEVDAFVRNLAKNYSGEDSKRFDEWKKLEMKSRFNELVSNTMTKMIGLKRYFGEDVRGEDLEEAKMFKEIMRESVELIGSPYIGDYLPFLRWLDFKGVEKRMIRLKRRRDEFLRRALWERRKLRGTCNKANSSNSFSSTPNGTAAATTIDVLLSLQEREPDFYTDEIIHGIIMTLLTTGTHTSAITMEWAMALMLNHPRTLAKARDEIDSQIGTDRLLQESDLPNLTYLNTIINETLRLFPPTAIIVPHEASSDCTVAGFNVPRGTMLLVNAWAMHRDPNSWPDPEEFKPERFGNENDDHENDFKFIPFGFGRRGCPGTRMAMRMIGLTLGRLVQCFEWERVGDEMVEMSEGPGITVPKVRPLEALYRPRQQLATVLEKC</sequence>
<feature type="binding site" description="axial binding residue" evidence="11">
    <location>
        <position position="503"/>
    </location>
    <ligand>
        <name>heme</name>
        <dbReference type="ChEBI" id="CHEBI:30413"/>
    </ligand>
    <ligandPart>
        <name>Fe</name>
        <dbReference type="ChEBI" id="CHEBI:18248"/>
    </ligandPart>
</feature>
<proteinExistence type="inferred from homology"/>
<dbReference type="Pfam" id="PF00067">
    <property type="entry name" value="p450"/>
    <property type="match status" value="1"/>
</dbReference>
<evidence type="ECO:0000313" key="15">
    <source>
        <dbReference type="Proteomes" id="UP001420932"/>
    </source>
</evidence>
<evidence type="ECO:0000256" key="11">
    <source>
        <dbReference type="PIRSR" id="PIRSR602401-1"/>
    </source>
</evidence>
<evidence type="ECO:0000256" key="13">
    <source>
        <dbReference type="SAM" id="SignalP"/>
    </source>
</evidence>
<evidence type="ECO:0000256" key="2">
    <source>
        <dbReference type="ARBA" id="ARBA00010617"/>
    </source>
</evidence>
<evidence type="ECO:0000256" key="9">
    <source>
        <dbReference type="ARBA" id="ARBA00023033"/>
    </source>
</evidence>
<dbReference type="InterPro" id="IPR002401">
    <property type="entry name" value="Cyt_P450_E_grp-I"/>
</dbReference>
<reference evidence="14 15" key="1">
    <citation type="submission" date="2024-01" db="EMBL/GenBank/DDBJ databases">
        <title>Genome assemblies of Stephania.</title>
        <authorList>
            <person name="Yang L."/>
        </authorList>
    </citation>
    <scope>NUCLEOTIDE SEQUENCE [LARGE SCALE GENOMIC DNA]</scope>
    <source>
        <strain evidence="14">YNDBR</strain>
        <tissue evidence="14">Leaf</tissue>
    </source>
</reference>
<evidence type="ECO:0008006" key="16">
    <source>
        <dbReference type="Google" id="ProtNLM"/>
    </source>
</evidence>
<keyword evidence="4" id="KW-0812">Transmembrane</keyword>
<keyword evidence="5 11" id="KW-0479">Metal-binding</keyword>
<evidence type="ECO:0000256" key="10">
    <source>
        <dbReference type="ARBA" id="ARBA00023136"/>
    </source>
</evidence>
<accession>A0AAP0P1F0</accession>
<dbReference type="GO" id="GO:0020037">
    <property type="term" value="F:heme binding"/>
    <property type="evidence" value="ECO:0007669"/>
    <property type="project" value="InterPro"/>
</dbReference>
<evidence type="ECO:0000256" key="4">
    <source>
        <dbReference type="ARBA" id="ARBA00022692"/>
    </source>
</evidence>
<evidence type="ECO:0000256" key="1">
    <source>
        <dbReference type="ARBA" id="ARBA00004167"/>
    </source>
</evidence>
<dbReference type="InterPro" id="IPR036396">
    <property type="entry name" value="Cyt_P450_sf"/>
</dbReference>
<comment type="subcellular location">
    <subcellularLocation>
        <location evidence="1">Membrane</location>
        <topology evidence="1">Single-pass membrane protein</topology>
    </subcellularLocation>
</comment>
<dbReference type="SUPFAM" id="SSF48264">
    <property type="entry name" value="Cytochrome P450"/>
    <property type="match status" value="1"/>
</dbReference>
<dbReference type="GO" id="GO:0044550">
    <property type="term" value="P:secondary metabolite biosynthetic process"/>
    <property type="evidence" value="ECO:0007669"/>
    <property type="project" value="UniProtKB-ARBA"/>
</dbReference>
<dbReference type="GO" id="GO:0004497">
    <property type="term" value="F:monooxygenase activity"/>
    <property type="evidence" value="ECO:0007669"/>
    <property type="project" value="UniProtKB-KW"/>
</dbReference>
<evidence type="ECO:0000256" key="12">
    <source>
        <dbReference type="RuleBase" id="RU000461"/>
    </source>
</evidence>
<keyword evidence="6" id="KW-1133">Transmembrane helix</keyword>
<keyword evidence="10" id="KW-0472">Membrane</keyword>
<dbReference type="GO" id="GO:0016705">
    <property type="term" value="F:oxidoreductase activity, acting on paired donors, with incorporation or reduction of molecular oxygen"/>
    <property type="evidence" value="ECO:0007669"/>
    <property type="project" value="InterPro"/>
</dbReference>
<dbReference type="EMBL" id="JBBNAF010000007">
    <property type="protein sequence ID" value="KAK9127642.1"/>
    <property type="molecule type" value="Genomic_DNA"/>
</dbReference>
<dbReference type="GO" id="GO:0016020">
    <property type="term" value="C:membrane"/>
    <property type="evidence" value="ECO:0007669"/>
    <property type="project" value="UniProtKB-SubCell"/>
</dbReference>